<dbReference type="HOGENOM" id="CLU_1004743_0_0_1"/>
<dbReference type="AlphaFoldDB" id="W9WCQ0"/>
<dbReference type="EMBL" id="AMGW01000002">
    <property type="protein sequence ID" value="EXJ62785.1"/>
    <property type="molecule type" value="Genomic_DNA"/>
</dbReference>
<dbReference type="PANTHER" id="PTHR39596">
    <property type="match status" value="1"/>
</dbReference>
<dbReference type="PANTHER" id="PTHR39596:SF2">
    <property type="entry name" value="HET DOMAIN PROTEIN (AFU_ORTHOLOGUE AFUA_1G17550)-RELATED"/>
    <property type="match status" value="1"/>
</dbReference>
<protein>
    <submittedName>
        <fullName evidence="1">Uncharacterized protein</fullName>
    </submittedName>
</protein>
<dbReference type="OrthoDB" id="4227581at2759"/>
<dbReference type="STRING" id="1182544.W9WCQ0"/>
<keyword evidence="2" id="KW-1185">Reference proteome</keyword>
<accession>W9WCQ0</accession>
<proteinExistence type="predicted"/>
<comment type="caution">
    <text evidence="1">The sequence shown here is derived from an EMBL/GenBank/DDBJ whole genome shotgun (WGS) entry which is preliminary data.</text>
</comment>
<reference evidence="1 2" key="1">
    <citation type="submission" date="2013-03" db="EMBL/GenBank/DDBJ databases">
        <title>The Genome Sequence of Cladophialophora yegresii CBS 114405.</title>
        <authorList>
            <consortium name="The Broad Institute Genomics Platform"/>
            <person name="Cuomo C."/>
            <person name="de Hoog S."/>
            <person name="Gorbushina A."/>
            <person name="Walker B."/>
            <person name="Young S.K."/>
            <person name="Zeng Q."/>
            <person name="Gargeya S."/>
            <person name="Fitzgerald M."/>
            <person name="Haas B."/>
            <person name="Abouelleil A."/>
            <person name="Allen A.W."/>
            <person name="Alvarado L."/>
            <person name="Arachchi H.M."/>
            <person name="Berlin A.M."/>
            <person name="Chapman S.B."/>
            <person name="Gainer-Dewar J."/>
            <person name="Goldberg J."/>
            <person name="Griggs A."/>
            <person name="Gujja S."/>
            <person name="Hansen M."/>
            <person name="Howarth C."/>
            <person name="Imamovic A."/>
            <person name="Ireland A."/>
            <person name="Larimer J."/>
            <person name="McCowan C."/>
            <person name="Murphy C."/>
            <person name="Pearson M."/>
            <person name="Poon T.W."/>
            <person name="Priest M."/>
            <person name="Roberts A."/>
            <person name="Saif S."/>
            <person name="Shea T."/>
            <person name="Sisk P."/>
            <person name="Sykes S."/>
            <person name="Wortman J."/>
            <person name="Nusbaum C."/>
            <person name="Birren B."/>
        </authorList>
    </citation>
    <scope>NUCLEOTIDE SEQUENCE [LARGE SCALE GENOMIC DNA]</scope>
    <source>
        <strain evidence="1 2">CBS 114405</strain>
    </source>
</reference>
<evidence type="ECO:0000313" key="1">
    <source>
        <dbReference type="EMBL" id="EXJ62785.1"/>
    </source>
</evidence>
<sequence>MSRNLYFLFKDDLMNVEDIDAMYPAMASGSVIADTARPFYVNVLRPRNVSRVLDAALVSAVWRAIQWRTTSHADDETLAVATIFGISRTDLEDCVATQSSTRAEKRMELFLQHLPDIPGGLIFMAGTRPRTPGFRWAPATWMPTEQQDYPDPLSTSSCARYPRGFSITTAHSVLTGHDLLVRYPGYRLRQLERPRSFCTEGQFTSQSFLASLSLVDWYVIRDRWDREEGFEEEVMARLDEDSAQGDFAVMHDPASNSALLVLIYGEEDSYLRCESLG</sequence>
<name>W9WCQ0_9EURO</name>
<evidence type="ECO:0000313" key="2">
    <source>
        <dbReference type="Proteomes" id="UP000019473"/>
    </source>
</evidence>
<organism evidence="1 2">
    <name type="scientific">Cladophialophora yegresii CBS 114405</name>
    <dbReference type="NCBI Taxonomy" id="1182544"/>
    <lineage>
        <taxon>Eukaryota</taxon>
        <taxon>Fungi</taxon>
        <taxon>Dikarya</taxon>
        <taxon>Ascomycota</taxon>
        <taxon>Pezizomycotina</taxon>
        <taxon>Eurotiomycetes</taxon>
        <taxon>Chaetothyriomycetidae</taxon>
        <taxon>Chaetothyriales</taxon>
        <taxon>Herpotrichiellaceae</taxon>
        <taxon>Cladophialophora</taxon>
    </lineage>
</organism>
<dbReference type="Proteomes" id="UP000019473">
    <property type="component" value="Unassembled WGS sequence"/>
</dbReference>
<gene>
    <name evidence="1" type="ORF">A1O7_03224</name>
</gene>
<dbReference type="RefSeq" id="XP_007755439.1">
    <property type="nucleotide sequence ID" value="XM_007757249.1"/>
</dbReference>
<dbReference type="VEuPathDB" id="FungiDB:A1O7_03224"/>
<dbReference type="GeneID" id="19177824"/>